<sequence length="88" mass="10307">MVTSANPIKCENLLGKDEDVEETTKDTLPIKSFIKKEMTIEENDWMINKNTSMKKIKEDLKVIEEEKEEMRKENVEDRTVASLEESEK</sequence>
<evidence type="ECO:0000256" key="1">
    <source>
        <dbReference type="SAM" id="MobiDB-lite"/>
    </source>
</evidence>
<proteinExistence type="predicted"/>
<comment type="caution">
    <text evidence="2">The sequence shown here is derived from an EMBL/GenBank/DDBJ whole genome shotgun (WGS) entry which is preliminary data.</text>
</comment>
<gene>
    <name evidence="2" type="ORF">V1477_020477</name>
</gene>
<reference evidence="2 3" key="1">
    <citation type="journal article" date="2024" name="Ann. Entomol. Soc. Am.">
        <title>Genomic analyses of the southern and eastern yellowjacket wasps (Hymenoptera: Vespidae) reveal evolutionary signatures of social life.</title>
        <authorList>
            <person name="Catto M.A."/>
            <person name="Caine P.B."/>
            <person name="Orr S.E."/>
            <person name="Hunt B.G."/>
            <person name="Goodisman M.A.D."/>
        </authorList>
    </citation>
    <scope>NUCLEOTIDE SEQUENCE [LARGE SCALE GENOMIC DNA]</scope>
    <source>
        <strain evidence="2">232</strain>
        <tissue evidence="2">Head and thorax</tissue>
    </source>
</reference>
<feature type="region of interest" description="Disordered" evidence="1">
    <location>
        <begin position="67"/>
        <end position="88"/>
    </location>
</feature>
<keyword evidence="3" id="KW-1185">Reference proteome</keyword>
<dbReference type="EMBL" id="JAYRBN010000116">
    <property type="protein sequence ID" value="KAL2721657.1"/>
    <property type="molecule type" value="Genomic_DNA"/>
</dbReference>
<feature type="compositionally biased region" description="Basic and acidic residues" evidence="1">
    <location>
        <begin position="67"/>
        <end position="79"/>
    </location>
</feature>
<protein>
    <submittedName>
        <fullName evidence="2">Zinc finger protein 3 isoform X10</fullName>
    </submittedName>
</protein>
<accession>A0ABD2AMV9</accession>
<dbReference type="AlphaFoldDB" id="A0ABD2AMV9"/>
<organism evidence="2 3">
    <name type="scientific">Vespula maculifrons</name>
    <name type="common">Eastern yellow jacket</name>
    <name type="synonym">Wasp</name>
    <dbReference type="NCBI Taxonomy" id="7453"/>
    <lineage>
        <taxon>Eukaryota</taxon>
        <taxon>Metazoa</taxon>
        <taxon>Ecdysozoa</taxon>
        <taxon>Arthropoda</taxon>
        <taxon>Hexapoda</taxon>
        <taxon>Insecta</taxon>
        <taxon>Pterygota</taxon>
        <taxon>Neoptera</taxon>
        <taxon>Endopterygota</taxon>
        <taxon>Hymenoptera</taxon>
        <taxon>Apocrita</taxon>
        <taxon>Aculeata</taxon>
        <taxon>Vespoidea</taxon>
        <taxon>Vespidae</taxon>
        <taxon>Vespinae</taxon>
        <taxon>Vespula</taxon>
    </lineage>
</organism>
<evidence type="ECO:0000313" key="3">
    <source>
        <dbReference type="Proteomes" id="UP001607303"/>
    </source>
</evidence>
<feature type="non-terminal residue" evidence="2">
    <location>
        <position position="88"/>
    </location>
</feature>
<dbReference type="Proteomes" id="UP001607303">
    <property type="component" value="Unassembled WGS sequence"/>
</dbReference>
<evidence type="ECO:0000313" key="2">
    <source>
        <dbReference type="EMBL" id="KAL2721657.1"/>
    </source>
</evidence>
<name>A0ABD2AMV9_VESMC</name>